<dbReference type="AlphaFoldDB" id="C6MAW1"/>
<protein>
    <submittedName>
        <fullName evidence="1">Uncharacterized protein</fullName>
    </submittedName>
</protein>
<dbReference type="Proteomes" id="UP000005365">
    <property type="component" value="Unassembled WGS sequence"/>
</dbReference>
<keyword evidence="2" id="KW-1185">Reference proteome</keyword>
<dbReference type="EMBL" id="ACKO02000048">
    <property type="protein sequence ID" value="EET42566.1"/>
    <property type="molecule type" value="Genomic_DNA"/>
</dbReference>
<organism evidence="1 2">
    <name type="scientific">Neisseria sicca ATCC 29256</name>
    <dbReference type="NCBI Taxonomy" id="547045"/>
    <lineage>
        <taxon>Bacteria</taxon>
        <taxon>Pseudomonadati</taxon>
        <taxon>Pseudomonadota</taxon>
        <taxon>Betaproteobacteria</taxon>
        <taxon>Neisseriales</taxon>
        <taxon>Neisseriaceae</taxon>
        <taxon>Neisseria</taxon>
    </lineage>
</organism>
<sequence>MGGVEGEGFAAAALAVAGFLNASDFVVNVMEDAASLVGALNQVAGFVVGVAAVDGAAGQRVLFAAGCLRAAPDGTLAFQTTHGVVVVQAADAALGPLDFAVQFVAFDVGDDFTVEADLVQVSAAVVQVIDMAAVGQDGADAVAQRVVLVAYGGALAVVDGGFADESVEFVVGEFDAAVLVAGFGQVAGNRVVFESGAADAFVFALSVAAGDFAALFFDQLAEDVAFEPVDVPSFGTLFQTTFIIALAVFGLLDQLSGGIIAVGGDFAVPAGFLDQVVGLVVIETVGFAVFVGEDGQTAGFVVGVGEGMAQRVGAFERQSVHCEFVGGFGTESVDVGGQPVKAVVFEGFVTAVGVVGTDGVARCVVMVAGGMAQRIGNGFEIAVFGVTEAGGFAGTVGKADELVEGVVV</sequence>
<name>C6MAW1_NEISI</name>
<evidence type="ECO:0000313" key="2">
    <source>
        <dbReference type="Proteomes" id="UP000005365"/>
    </source>
</evidence>
<gene>
    <name evidence="1" type="ORF">NEISICOT_03693</name>
</gene>
<evidence type="ECO:0000313" key="1">
    <source>
        <dbReference type="EMBL" id="EET42566.1"/>
    </source>
</evidence>
<accession>C6MAW1</accession>
<proteinExistence type="predicted"/>
<comment type="caution">
    <text evidence="1">The sequence shown here is derived from an EMBL/GenBank/DDBJ whole genome shotgun (WGS) entry which is preliminary data.</text>
</comment>
<reference evidence="1" key="1">
    <citation type="submission" date="2009-07" db="EMBL/GenBank/DDBJ databases">
        <authorList>
            <person name="Weinstock G."/>
            <person name="Sodergren E."/>
            <person name="Clifton S."/>
            <person name="Fulton L."/>
            <person name="Fulton B."/>
            <person name="Courtney L."/>
            <person name="Fronick C."/>
            <person name="Harrison M."/>
            <person name="Strong C."/>
            <person name="Farmer C."/>
            <person name="Delahaunty K."/>
            <person name="Markovic C."/>
            <person name="Hall O."/>
            <person name="Minx P."/>
            <person name="Tomlinson C."/>
            <person name="Mitreva M."/>
            <person name="Nelson J."/>
            <person name="Hou S."/>
            <person name="Wollam A."/>
            <person name="Pepin K.H."/>
            <person name="Johnson M."/>
            <person name="Bhonagiri V."/>
            <person name="Nash W.E."/>
            <person name="Warren W."/>
            <person name="Chinwalla A."/>
            <person name="Mardis E.R."/>
            <person name="Wilson R.K."/>
        </authorList>
    </citation>
    <scope>NUCLEOTIDE SEQUENCE [LARGE SCALE GENOMIC DNA]</scope>
    <source>
        <strain evidence="1">ATCC 29256</strain>
    </source>
</reference>